<accession>F7NHQ9</accession>
<reference evidence="5 6" key="1">
    <citation type="journal article" date="2011" name="EMBO J.">
        <title>Structural diversity of bacterial flagellar motors.</title>
        <authorList>
            <person name="Chen S."/>
            <person name="Beeby M."/>
            <person name="Murphy G.E."/>
            <person name="Leadbetter J.R."/>
            <person name="Hendrixson D.R."/>
            <person name="Briegel A."/>
            <person name="Li Z."/>
            <person name="Shi J."/>
            <person name="Tocheva E.I."/>
            <person name="Muller A."/>
            <person name="Dobro M.J."/>
            <person name="Jensen G.J."/>
        </authorList>
    </citation>
    <scope>NUCLEOTIDE SEQUENCE [LARGE SCALE GENOMIC DNA]</scope>
    <source>
        <strain evidence="5 6">DSM 6540</strain>
    </source>
</reference>
<dbReference type="AlphaFoldDB" id="F7NHQ9"/>
<dbReference type="Gene3D" id="1.10.287.130">
    <property type="match status" value="1"/>
</dbReference>
<evidence type="ECO:0000256" key="1">
    <source>
        <dbReference type="ARBA" id="ARBA00022553"/>
    </source>
</evidence>
<name>F7NHQ9_9FIRM</name>
<evidence type="ECO:0000256" key="2">
    <source>
        <dbReference type="ARBA" id="ARBA00022679"/>
    </source>
</evidence>
<keyword evidence="1" id="KW-0597">Phosphoprotein</keyword>
<dbReference type="Pfam" id="PF14689">
    <property type="entry name" value="SPOB_a"/>
    <property type="match status" value="1"/>
</dbReference>
<evidence type="ECO:0000256" key="3">
    <source>
        <dbReference type="ARBA" id="ARBA00022777"/>
    </source>
</evidence>
<dbReference type="RefSeq" id="WP_004094526.1">
    <property type="nucleotide sequence ID" value="NZ_AFGF01000056.1"/>
</dbReference>
<gene>
    <name evidence="5" type="ORF">ALO_08033</name>
</gene>
<dbReference type="SUPFAM" id="SSF55890">
    <property type="entry name" value="Sporulation response regulatory protein Spo0B"/>
    <property type="match status" value="1"/>
</dbReference>
<dbReference type="Proteomes" id="UP000003240">
    <property type="component" value="Unassembled WGS sequence"/>
</dbReference>
<dbReference type="eggNOG" id="ENOG502ZRVP">
    <property type="taxonomic scope" value="Bacteria"/>
</dbReference>
<keyword evidence="3" id="KW-0418">Kinase</keyword>
<proteinExistence type="predicted"/>
<evidence type="ECO:0000313" key="6">
    <source>
        <dbReference type="Proteomes" id="UP000003240"/>
    </source>
</evidence>
<evidence type="ECO:0000259" key="4">
    <source>
        <dbReference type="Pfam" id="PF14689"/>
    </source>
</evidence>
<keyword evidence="2" id="KW-0808">Transferase</keyword>
<evidence type="ECO:0000313" key="5">
    <source>
        <dbReference type="EMBL" id="EGO64434.1"/>
    </source>
</evidence>
<dbReference type="InterPro" id="IPR039506">
    <property type="entry name" value="SPOB_a"/>
</dbReference>
<sequence length="84" mass="9520">MTKNEVCPELTRLLRLQRHEFINHIQVVHALLQLGKAEKAKQYLEDLAKSPDLASSVMSDYRPENCNIQALHPPAGSGNRVEEK</sequence>
<dbReference type="GO" id="GO:0000155">
    <property type="term" value="F:phosphorelay sensor kinase activity"/>
    <property type="evidence" value="ECO:0007669"/>
    <property type="project" value="InterPro"/>
</dbReference>
<protein>
    <recommendedName>
        <fullName evidence="4">SpoOB alpha-helical domain-containing protein</fullName>
    </recommendedName>
</protein>
<dbReference type="InterPro" id="IPR016120">
    <property type="entry name" value="Sig_transdc_His_kin_SpoOB"/>
</dbReference>
<organism evidence="5 6">
    <name type="scientific">Acetonema longum DSM 6540</name>
    <dbReference type="NCBI Taxonomy" id="1009370"/>
    <lineage>
        <taxon>Bacteria</taxon>
        <taxon>Bacillati</taxon>
        <taxon>Bacillota</taxon>
        <taxon>Negativicutes</taxon>
        <taxon>Acetonemataceae</taxon>
        <taxon>Acetonema</taxon>
    </lineage>
</organism>
<dbReference type="EMBL" id="AFGF01000056">
    <property type="protein sequence ID" value="EGO64434.1"/>
    <property type="molecule type" value="Genomic_DNA"/>
</dbReference>
<dbReference type="STRING" id="1009370.ALO_08033"/>
<feature type="domain" description="SpoOB alpha-helical" evidence="4">
    <location>
        <begin position="7"/>
        <end position="50"/>
    </location>
</feature>
<keyword evidence="6" id="KW-1185">Reference proteome</keyword>
<comment type="caution">
    <text evidence="5">The sequence shown here is derived from an EMBL/GenBank/DDBJ whole genome shotgun (WGS) entry which is preliminary data.</text>
</comment>
<dbReference type="OrthoDB" id="1634477at2"/>